<feature type="transmembrane region" description="Helical" evidence="1">
    <location>
        <begin position="66"/>
        <end position="85"/>
    </location>
</feature>
<feature type="transmembrane region" description="Helical" evidence="1">
    <location>
        <begin position="5"/>
        <end position="22"/>
    </location>
</feature>
<protein>
    <submittedName>
        <fullName evidence="2">Uncharacterized protein</fullName>
    </submittedName>
</protein>
<feature type="transmembrane region" description="Helical" evidence="1">
    <location>
        <begin position="121"/>
        <end position="139"/>
    </location>
</feature>
<keyword evidence="1" id="KW-1133">Transmembrane helix</keyword>
<dbReference type="NCBIfam" id="NF041644">
    <property type="entry name" value="CBO0543_fam"/>
    <property type="match status" value="1"/>
</dbReference>
<name>W4QJ92_9BACI</name>
<accession>W4QJ92</accession>
<keyword evidence="3" id="KW-1185">Reference proteome</keyword>
<gene>
    <name evidence="2" type="ORF">JCM9152_3712</name>
</gene>
<keyword evidence="1" id="KW-0812">Transmembrane</keyword>
<organism evidence="2 3">
    <name type="scientific">Halalkalibacter hemicellulosilyticusJCM 9152</name>
    <dbReference type="NCBI Taxonomy" id="1236971"/>
    <lineage>
        <taxon>Bacteria</taxon>
        <taxon>Bacillati</taxon>
        <taxon>Bacillota</taxon>
        <taxon>Bacilli</taxon>
        <taxon>Bacillales</taxon>
        <taxon>Bacillaceae</taxon>
        <taxon>Halalkalibacter</taxon>
    </lineage>
</organism>
<dbReference type="Proteomes" id="UP000018895">
    <property type="component" value="Unassembled WGS sequence"/>
</dbReference>
<dbReference type="EMBL" id="BAUU01000031">
    <property type="protein sequence ID" value="GAE32190.1"/>
    <property type="molecule type" value="Genomic_DNA"/>
</dbReference>
<proteinExistence type="predicted"/>
<keyword evidence="1" id="KW-0472">Membrane</keyword>
<comment type="caution">
    <text evidence="2">The sequence shown here is derived from an EMBL/GenBank/DDBJ whole genome shotgun (WGS) entry which is preliminary data.</text>
</comment>
<evidence type="ECO:0000313" key="2">
    <source>
        <dbReference type="EMBL" id="GAE32190.1"/>
    </source>
</evidence>
<evidence type="ECO:0000256" key="1">
    <source>
        <dbReference type="SAM" id="Phobius"/>
    </source>
</evidence>
<evidence type="ECO:0000313" key="3">
    <source>
        <dbReference type="Proteomes" id="UP000018895"/>
    </source>
</evidence>
<sequence length="199" mass="23839">MKQKHLGFILILIFVNVFLRTWRIPPRYYKSIAYVFFINSCYYYLFKKKLLWDFNSAYSNTYVLRALHLFIGTPLLVLTCLAYFPKKLSKQSIYILTWTLGSTCIEYIASKSKLIIYHNGWNIFWSCCIYFKMYTFSYLFQIKPILTWGLSAISLLFYMIRFQIPVEYRLLKGPILICLQRNIQPYTKVNRLIKKGIIT</sequence>
<feature type="transmembrane region" description="Helical" evidence="1">
    <location>
        <begin position="145"/>
        <end position="162"/>
    </location>
</feature>
<dbReference type="InterPro" id="IPR048147">
    <property type="entry name" value="CBO0543-like"/>
</dbReference>
<feature type="transmembrane region" description="Helical" evidence="1">
    <location>
        <begin position="28"/>
        <end position="45"/>
    </location>
</feature>
<dbReference type="AlphaFoldDB" id="W4QJ92"/>
<reference evidence="2" key="1">
    <citation type="journal article" date="2014" name="Genome Announc.">
        <title>Draft Genome Sequences of Three Alkaliphilic Bacillus Strains, Bacillus wakoensis JCM 9140T, Bacillus akibai JCM 9157T, and Bacillus hemicellulosilyticus JCM 9152T.</title>
        <authorList>
            <person name="Yuki M."/>
            <person name="Oshima K."/>
            <person name="Suda W."/>
            <person name="Oshida Y."/>
            <person name="Kitamura K."/>
            <person name="Iida T."/>
            <person name="Hattori M."/>
            <person name="Ohkuma M."/>
        </authorList>
    </citation>
    <scope>NUCLEOTIDE SEQUENCE [LARGE SCALE GENOMIC DNA]</scope>
    <source>
        <strain evidence="2">JCM 9152</strain>
    </source>
</reference>